<dbReference type="Pfam" id="PF04309">
    <property type="entry name" value="G3P_antiterm"/>
    <property type="match status" value="1"/>
</dbReference>
<organism evidence="2 3">
    <name type="scientific">Streptomyces cuspidosporus</name>
    <dbReference type="NCBI Taxonomy" id="66882"/>
    <lineage>
        <taxon>Bacteria</taxon>
        <taxon>Bacillati</taxon>
        <taxon>Actinomycetota</taxon>
        <taxon>Actinomycetes</taxon>
        <taxon>Kitasatosporales</taxon>
        <taxon>Streptomycetaceae</taxon>
        <taxon>Streptomyces</taxon>
    </lineage>
</organism>
<evidence type="ECO:0000256" key="1">
    <source>
        <dbReference type="SAM" id="MobiDB-lite"/>
    </source>
</evidence>
<keyword evidence="3" id="KW-1185">Reference proteome</keyword>
<comment type="caution">
    <text evidence="2">The sequence shown here is derived from an EMBL/GenBank/DDBJ whole genome shotgun (WGS) entry which is preliminary data.</text>
</comment>
<dbReference type="InterPro" id="IPR013785">
    <property type="entry name" value="Aldolase_TIM"/>
</dbReference>
<protein>
    <recommendedName>
        <fullName evidence="4">Glycerol-3-phosphate responsive antiterminator GlpP</fullName>
    </recommendedName>
</protein>
<dbReference type="Gene3D" id="3.20.20.70">
    <property type="entry name" value="Aldolase class I"/>
    <property type="match status" value="1"/>
</dbReference>
<name>A0ABN3FAQ1_9ACTN</name>
<proteinExistence type="predicted"/>
<gene>
    <name evidence="2" type="ORF">GCM10010246_03880</name>
</gene>
<dbReference type="InterPro" id="IPR006699">
    <property type="entry name" value="GlpP"/>
</dbReference>
<dbReference type="PANTHER" id="PTHR35787">
    <property type="entry name" value="GLYCEROL UPTAKE OPERON ANTITERMINATOR REGULATORY PROTEIN"/>
    <property type="match status" value="1"/>
</dbReference>
<dbReference type="PANTHER" id="PTHR35787:SF1">
    <property type="entry name" value="GLYCEROL UPTAKE OPERON ANTITERMINATOR REGULATORY PROTEIN"/>
    <property type="match status" value="1"/>
</dbReference>
<dbReference type="RefSeq" id="WP_346172706.1">
    <property type="nucleotide sequence ID" value="NZ_BAAASD010000001.1"/>
</dbReference>
<evidence type="ECO:0000313" key="2">
    <source>
        <dbReference type="EMBL" id="GAA2325823.1"/>
    </source>
</evidence>
<feature type="compositionally biased region" description="Basic residues" evidence="1">
    <location>
        <begin position="211"/>
        <end position="220"/>
    </location>
</feature>
<evidence type="ECO:0000313" key="3">
    <source>
        <dbReference type="Proteomes" id="UP001500253"/>
    </source>
</evidence>
<reference evidence="2 3" key="1">
    <citation type="journal article" date="2019" name="Int. J. Syst. Evol. Microbiol.">
        <title>The Global Catalogue of Microorganisms (GCM) 10K type strain sequencing project: providing services to taxonomists for standard genome sequencing and annotation.</title>
        <authorList>
            <consortium name="The Broad Institute Genomics Platform"/>
            <consortium name="The Broad Institute Genome Sequencing Center for Infectious Disease"/>
            <person name="Wu L."/>
            <person name="Ma J."/>
        </authorList>
    </citation>
    <scope>NUCLEOTIDE SEQUENCE [LARGE SCALE GENOMIC DNA]</scope>
    <source>
        <strain evidence="2 3">JCM 4316</strain>
    </source>
</reference>
<dbReference type="Proteomes" id="UP001500253">
    <property type="component" value="Unassembled WGS sequence"/>
</dbReference>
<accession>A0ABN3FAQ1</accession>
<dbReference type="PIRSF" id="PIRSF016897">
    <property type="entry name" value="GlpP"/>
    <property type="match status" value="1"/>
</dbReference>
<dbReference type="EMBL" id="BAAASD010000001">
    <property type="protein sequence ID" value="GAA2325823.1"/>
    <property type="molecule type" value="Genomic_DNA"/>
</dbReference>
<feature type="region of interest" description="Disordered" evidence="1">
    <location>
        <begin position="199"/>
        <end position="220"/>
    </location>
</feature>
<evidence type="ECO:0008006" key="4">
    <source>
        <dbReference type="Google" id="ProtNLM"/>
    </source>
</evidence>
<dbReference type="SUPFAM" id="SSF110391">
    <property type="entry name" value="GlpP-like"/>
    <property type="match status" value="1"/>
</dbReference>
<sequence length="220" mass="23218">MPPFPSRSGTTLDARLARALAEVPVVASLVGTQPLRQFLTAPAKVCILASLAVGQLPQVVPPLCRAGKTVFVNVDSSPGLAQDRGALEFIKNMGAHGVVSTRLSLIEKGRPLGLLTMMKVFVTDRSNLRRSTDAVSRGTPDLVEIMPAPIVARMSEQALRAMSPSVAAGFVETPADVALALALGSVAAATSDPRLWHLRRDELPPVPPTALKRHAAPSQE</sequence>